<feature type="region of interest" description="Disordered" evidence="1">
    <location>
        <begin position="481"/>
        <end position="558"/>
    </location>
</feature>
<feature type="compositionally biased region" description="Basic and acidic residues" evidence="1">
    <location>
        <begin position="418"/>
        <end position="439"/>
    </location>
</feature>
<dbReference type="InterPro" id="IPR050868">
    <property type="entry name" value="ELMO_domain-containing"/>
</dbReference>
<dbReference type="PANTHER" id="PTHR12771">
    <property type="entry name" value="ENGULFMENT AND CELL MOTILITY"/>
    <property type="match status" value="1"/>
</dbReference>
<evidence type="ECO:0000259" key="2">
    <source>
        <dbReference type="PROSITE" id="PS51335"/>
    </source>
</evidence>
<feature type="compositionally biased region" description="Acidic residues" evidence="1">
    <location>
        <begin position="534"/>
        <end position="543"/>
    </location>
</feature>
<name>A0AAD5LXE6_PYTIN</name>
<dbReference type="AlphaFoldDB" id="A0AAD5LXE6"/>
<organism evidence="3 4">
    <name type="scientific">Pythium insidiosum</name>
    <name type="common">Pythiosis disease agent</name>
    <dbReference type="NCBI Taxonomy" id="114742"/>
    <lineage>
        <taxon>Eukaryota</taxon>
        <taxon>Sar</taxon>
        <taxon>Stramenopiles</taxon>
        <taxon>Oomycota</taxon>
        <taxon>Peronosporomycetes</taxon>
        <taxon>Pythiales</taxon>
        <taxon>Pythiaceae</taxon>
        <taxon>Pythium</taxon>
    </lineage>
</organism>
<feature type="compositionally biased region" description="Low complexity" evidence="1">
    <location>
        <begin position="852"/>
        <end position="872"/>
    </location>
</feature>
<feature type="compositionally biased region" description="Polar residues" evidence="1">
    <location>
        <begin position="123"/>
        <end position="133"/>
    </location>
</feature>
<feature type="compositionally biased region" description="Acidic residues" evidence="1">
    <location>
        <begin position="386"/>
        <end position="395"/>
    </location>
</feature>
<feature type="compositionally biased region" description="Acidic residues" evidence="1">
    <location>
        <begin position="243"/>
        <end position="253"/>
    </location>
</feature>
<feature type="compositionally biased region" description="Basic and acidic residues" evidence="1">
    <location>
        <begin position="489"/>
        <end position="512"/>
    </location>
</feature>
<feature type="region of interest" description="Disordered" evidence="1">
    <location>
        <begin position="850"/>
        <end position="898"/>
    </location>
</feature>
<dbReference type="InterPro" id="IPR006816">
    <property type="entry name" value="ELMO_dom"/>
</dbReference>
<feature type="compositionally biased region" description="Basic and acidic residues" evidence="1">
    <location>
        <begin position="263"/>
        <end position="276"/>
    </location>
</feature>
<feature type="domain" description="ELMO" evidence="2">
    <location>
        <begin position="687"/>
        <end position="840"/>
    </location>
</feature>
<dbReference type="Pfam" id="PF04727">
    <property type="entry name" value="ELMO_CED12"/>
    <property type="match status" value="1"/>
</dbReference>
<reference evidence="3" key="1">
    <citation type="submission" date="2021-12" db="EMBL/GenBank/DDBJ databases">
        <title>Prjna785345.</title>
        <authorList>
            <person name="Rujirawat T."/>
            <person name="Krajaejun T."/>
        </authorList>
    </citation>
    <scope>NUCLEOTIDE SEQUENCE</scope>
    <source>
        <strain evidence="3">Pi057C3</strain>
    </source>
</reference>
<evidence type="ECO:0000313" key="3">
    <source>
        <dbReference type="EMBL" id="KAJ0396786.1"/>
    </source>
</evidence>
<feature type="compositionally biased region" description="Pro residues" evidence="1">
    <location>
        <begin position="187"/>
        <end position="200"/>
    </location>
</feature>
<comment type="caution">
    <text evidence="3">The sequence shown here is derived from an EMBL/GenBank/DDBJ whole genome shotgun (WGS) entry which is preliminary data.</text>
</comment>
<feature type="region of interest" description="Disordered" evidence="1">
    <location>
        <begin position="60"/>
        <end position="304"/>
    </location>
</feature>
<dbReference type="PANTHER" id="PTHR12771:SF2">
    <property type="entry name" value="ELMO DOMAIN-CONTAINING PROTEIN 3"/>
    <property type="match status" value="1"/>
</dbReference>
<feature type="compositionally biased region" description="Polar residues" evidence="1">
    <location>
        <begin position="364"/>
        <end position="380"/>
    </location>
</feature>
<dbReference type="Proteomes" id="UP001209570">
    <property type="component" value="Unassembled WGS sequence"/>
</dbReference>
<proteinExistence type="predicted"/>
<evidence type="ECO:0000313" key="4">
    <source>
        <dbReference type="Proteomes" id="UP001209570"/>
    </source>
</evidence>
<feature type="compositionally biased region" description="Acidic residues" evidence="1">
    <location>
        <begin position="216"/>
        <end position="230"/>
    </location>
</feature>
<accession>A0AAD5LXE6</accession>
<gene>
    <name evidence="3" type="ORF">P43SY_007682</name>
</gene>
<protein>
    <recommendedName>
        <fullName evidence="2">ELMO domain-containing protein</fullName>
    </recommendedName>
</protein>
<sequence>MSLEEEAEAAPLADLAVLDALLPITLAEEDCAEDAGGDAVSVDDVLQQFDAVTVLPDADIPSRGTFSEDATLPEQSEPVSLEEGLSPVAEVATGSVEPDWPPTATESFDILGEDTAVLDSDQNEAASSQMDATSQDKPESVAGIDVPLPAEEDSPGRPPPSLPAADLELTSPETPPPLEEELVLSPPSEPLDAMPPPAPTAPLFIGSLVTEKDATADEDSDSDDEADDGDVSPPPPLNIPAANDDEDELEVDPEVSKEIQSAARRESTPRQPERQENALLAASESPTPPTEFSTVEPGVDNDDIQLSVLEDDTTSARRAPHPESSEGVFGIAYKSLKKTQRRDTGAVKDTFSVGAGFADLESELTLSSDASLGRSRVTSRQGDEGLAGDDDDEFATDAGATSPTRVNAFLEKLPTRRQHTDDTDRDMVVEMKRATEAERSQLAGEGTAMASSEKEADNGITLKELHSIYKRGLGDQEVRLMEEEEADEDKQVMETIKKEKQEEVNRRGKSEAEPALSVMGRLLNSTGVRSAPIAEEDGEDEDDRGSLSASEPQEEDDRLQLVDNSGAESGNRSDPPPASEWLEIQLLRKASTSQLKAEPEDDRSEGLRPPSPSAAVTRISYASALEFVLEDESLLDVRDRIVVEDLAAPTSCFSCFSRPRLAFPEAAHERERLFCAAATAFDARNSTFVAMLQTIFRQLTRAPRDVPLSGTHWEQIGFQGNDPATDLRGCGVLSLLQMLFLVERHEELAQRCLRASHHATRHFPLACALINVTLQCLLALRSGALFKECNAQRSVFQGANALFIALTTQLVEALETSTEQIPFVMKRVLDHGRQHPDKVLDAVFGPQHSVDGQPSKSAAGSGQGSAALSGPAARRKSSAAHASSHAEFSEIALHSVEE</sequence>
<evidence type="ECO:0000256" key="1">
    <source>
        <dbReference type="SAM" id="MobiDB-lite"/>
    </source>
</evidence>
<dbReference type="PROSITE" id="PS51335">
    <property type="entry name" value="ELMO"/>
    <property type="match status" value="1"/>
</dbReference>
<dbReference type="EMBL" id="JAKCXM010000279">
    <property type="protein sequence ID" value="KAJ0396786.1"/>
    <property type="molecule type" value="Genomic_DNA"/>
</dbReference>
<feature type="region of interest" description="Disordered" evidence="1">
    <location>
        <begin position="363"/>
        <end position="459"/>
    </location>
</feature>
<keyword evidence="4" id="KW-1185">Reference proteome</keyword>
<feature type="region of interest" description="Disordered" evidence="1">
    <location>
        <begin position="592"/>
        <end position="613"/>
    </location>
</feature>